<reference evidence="2 3" key="1">
    <citation type="submission" date="2023-01" db="EMBL/GenBank/DDBJ databases">
        <title>Vibrio sp. KJ40-1 sp.nov, isolated from marine algae.</title>
        <authorList>
            <person name="Butt M."/>
            <person name="Kim J.M.J."/>
            <person name="Jeon C.O.C."/>
        </authorList>
    </citation>
    <scope>NUCLEOTIDE SEQUENCE [LARGE SCALE GENOMIC DNA]</scope>
    <source>
        <strain evidence="2 3">KJ40-1</strain>
    </source>
</reference>
<dbReference type="Pfam" id="PF13304">
    <property type="entry name" value="AAA_21"/>
    <property type="match status" value="1"/>
</dbReference>
<dbReference type="NCBIfam" id="NF038234">
    <property type="entry name" value="retron_eff_Eco8"/>
    <property type="match status" value="1"/>
</dbReference>
<dbReference type="GO" id="GO:0004519">
    <property type="term" value="F:endonuclease activity"/>
    <property type="evidence" value="ECO:0007669"/>
    <property type="project" value="UniProtKB-KW"/>
</dbReference>
<dbReference type="RefSeq" id="WP_272137967.1">
    <property type="nucleotide sequence ID" value="NZ_JAQLOI010000001.1"/>
</dbReference>
<keyword evidence="2" id="KW-0540">Nuclease</keyword>
<organism evidence="2 3">
    <name type="scientific">Vibrio algarum</name>
    <dbReference type="NCBI Taxonomy" id="3020714"/>
    <lineage>
        <taxon>Bacteria</taxon>
        <taxon>Pseudomonadati</taxon>
        <taxon>Pseudomonadota</taxon>
        <taxon>Gammaproteobacteria</taxon>
        <taxon>Vibrionales</taxon>
        <taxon>Vibrionaceae</taxon>
        <taxon>Vibrio</taxon>
    </lineage>
</organism>
<name>A0ABT4YPC2_9VIBR</name>
<keyword evidence="3" id="KW-1185">Reference proteome</keyword>
<keyword evidence="2" id="KW-0378">Hydrolase</keyword>
<keyword evidence="2" id="KW-0255">Endonuclease</keyword>
<dbReference type="Gene3D" id="3.40.50.300">
    <property type="entry name" value="P-loop containing nucleotide triphosphate hydrolases"/>
    <property type="match status" value="1"/>
</dbReference>
<proteinExistence type="predicted"/>
<dbReference type="InterPro" id="IPR003959">
    <property type="entry name" value="ATPase_AAA_core"/>
</dbReference>
<evidence type="ECO:0000313" key="2">
    <source>
        <dbReference type="EMBL" id="MDB1123399.1"/>
    </source>
</evidence>
<accession>A0ABT4YPC2</accession>
<comment type="caution">
    <text evidence="2">The sequence shown here is derived from an EMBL/GenBank/DDBJ whole genome shotgun (WGS) entry which is preliminary data.</text>
</comment>
<dbReference type="InterPro" id="IPR027417">
    <property type="entry name" value="P-loop_NTPase"/>
</dbReference>
<feature type="domain" description="ATPase AAA-type core" evidence="1">
    <location>
        <begin position="138"/>
        <end position="211"/>
    </location>
</feature>
<evidence type="ECO:0000259" key="1">
    <source>
        <dbReference type="Pfam" id="PF13304"/>
    </source>
</evidence>
<protein>
    <submittedName>
        <fullName evidence="2">Retron Eco8 family effector endonuclease</fullName>
    </submittedName>
</protein>
<sequence length="620" mass="72557">MRVHKNNSLTWSDSDSAVREIIHRIYPFFSIDTRRLDLYDWKYLWNVVTKLKFLNTKHLTRDKIIEFIDQNVSNKSNSYKDYVETIGTITKATPYEYQDLLLNYIKVGLRGHKFNIDGFDLVTQSDGTNSHKFLEIFLNLLITLTRREFITPTIFIDEPEIGLHPKRSEELIDNLHQLYRSLKSDSSEWERGKYKTPYPKIIFSTHSPNVLKTIVKQFNNTDEHKVYHFTSVNNKITYCSLMNSYFEDSRFVNVFNDNEARLFFSNFILFVEGETELELFGNLNLRRLFPKLNKIDVYKTNEVMLKAINPSNSNVSIPYLVLYDADKMIDINPNTGAISFLSKEVNIRSIRDKYKKGFWGSTRRDYYVRLNNILKIDGIPHEFNGFKTSFKNTDIVRLVNRINNVITKSERVKIAPNTIEGYLLNTNSIKLFVRWLLTEFDKHVQVGSKGDPNRVIDSHRNRYPQNFNVISSFNAIFNQNISDIELSNDNKNFAKLVKEKYLRYILREFVKLNITKEDKVIIFRIAFEGKSDTLCSKENKNYKQLIDQTARDLVLIIKDRIIDKLPYGGSKTGGWVSNFLDFALTEIKTSSENDVEAVLTFKRTFPDLYSTIEEVSSSID</sequence>
<evidence type="ECO:0000313" key="3">
    <source>
        <dbReference type="Proteomes" id="UP001210678"/>
    </source>
</evidence>
<gene>
    <name evidence="2" type="ORF">PGX00_06885</name>
</gene>
<dbReference type="EMBL" id="JAQLOI010000001">
    <property type="protein sequence ID" value="MDB1123399.1"/>
    <property type="molecule type" value="Genomic_DNA"/>
</dbReference>
<dbReference type="Proteomes" id="UP001210678">
    <property type="component" value="Unassembled WGS sequence"/>
</dbReference>